<feature type="region of interest" description="Disordered" evidence="1">
    <location>
        <begin position="262"/>
        <end position="294"/>
    </location>
</feature>
<gene>
    <name evidence="2" type="ORF">Ahy_B02g058703</name>
</gene>
<evidence type="ECO:0000313" key="3">
    <source>
        <dbReference type="Proteomes" id="UP000289738"/>
    </source>
</evidence>
<comment type="caution">
    <text evidence="2">The sequence shown here is derived from an EMBL/GenBank/DDBJ whole genome shotgun (WGS) entry which is preliminary data.</text>
</comment>
<evidence type="ECO:0000256" key="1">
    <source>
        <dbReference type="SAM" id="MobiDB-lite"/>
    </source>
</evidence>
<reference evidence="2 3" key="1">
    <citation type="submission" date="2019-01" db="EMBL/GenBank/DDBJ databases">
        <title>Sequencing of cultivated peanut Arachis hypogaea provides insights into genome evolution and oil improvement.</title>
        <authorList>
            <person name="Chen X."/>
        </authorList>
    </citation>
    <scope>NUCLEOTIDE SEQUENCE [LARGE SCALE GENOMIC DNA]</scope>
    <source>
        <strain evidence="3">cv. Fuhuasheng</strain>
        <tissue evidence="2">Leaves</tissue>
    </source>
</reference>
<keyword evidence="3" id="KW-1185">Reference proteome</keyword>
<sequence>MLIYFYETKLPRPFAPDAPPAPWVAYWTRQMILEQISSEATEPLTQGSFTPSVNAASNTRKMCLNITRATPDSELQIVEFQQETRSQPLEVSPLALSLPSSVQEELIRDDFIYVSPQKETQQTSNNDYPPELEKQGVTVSFTSSVIEDLFKDDYVYEVSNEDPANEQQQQSQEPPVGQQSEKEAPVNVNNSPVKNQQHNNPNKKDLCPPEPKKQGVTGSLTSSIIEEFFKDDDVYEISDEEQSQEPLVARQSEQETLILSSFESAAQPREREDERPSFNFGISPPASQPSQPFESSVSQLKILKEAVVDAGVTAALKFAEATTSEPSLPTTEVYKTPEKKIKITNELIEKCYHWMTHAKQTKDGSNEYEPIFVLKHEALYEGLREYFMSLMPKEHVHGSVVSIHSMILNQIKVRRYQEQIYIVPLDIVNFMLGTHGESYTDKRTNKAYRFDIEQYAHHRQFLDKRKLASHLFMRVYAGAEPLMEDGLGVEAELKKKKKKKMNDEVNYVEVNPDP</sequence>
<name>A0A445AF71_ARAHY</name>
<feature type="compositionally biased region" description="Basic and acidic residues" evidence="1">
    <location>
        <begin position="202"/>
        <end position="213"/>
    </location>
</feature>
<organism evidence="2 3">
    <name type="scientific">Arachis hypogaea</name>
    <name type="common">Peanut</name>
    <dbReference type="NCBI Taxonomy" id="3818"/>
    <lineage>
        <taxon>Eukaryota</taxon>
        <taxon>Viridiplantae</taxon>
        <taxon>Streptophyta</taxon>
        <taxon>Embryophyta</taxon>
        <taxon>Tracheophyta</taxon>
        <taxon>Spermatophyta</taxon>
        <taxon>Magnoliopsida</taxon>
        <taxon>eudicotyledons</taxon>
        <taxon>Gunneridae</taxon>
        <taxon>Pentapetalae</taxon>
        <taxon>rosids</taxon>
        <taxon>fabids</taxon>
        <taxon>Fabales</taxon>
        <taxon>Fabaceae</taxon>
        <taxon>Papilionoideae</taxon>
        <taxon>50 kb inversion clade</taxon>
        <taxon>dalbergioids sensu lato</taxon>
        <taxon>Dalbergieae</taxon>
        <taxon>Pterocarpus clade</taxon>
        <taxon>Arachis</taxon>
    </lineage>
</organism>
<accession>A0A445AF71</accession>
<protein>
    <submittedName>
        <fullName evidence="2">Uncharacterized protein</fullName>
    </submittedName>
</protein>
<dbReference type="Proteomes" id="UP000289738">
    <property type="component" value="Chromosome B02"/>
</dbReference>
<feature type="region of interest" description="Disordered" evidence="1">
    <location>
        <begin position="160"/>
        <end position="217"/>
    </location>
</feature>
<feature type="compositionally biased region" description="Low complexity" evidence="1">
    <location>
        <begin position="166"/>
        <end position="179"/>
    </location>
</feature>
<feature type="compositionally biased region" description="Polar residues" evidence="1">
    <location>
        <begin position="187"/>
        <end position="200"/>
    </location>
</feature>
<dbReference type="AlphaFoldDB" id="A0A445AF71"/>
<dbReference type="EMBL" id="SDMP01000012">
    <property type="protein sequence ID" value="RYR25071.1"/>
    <property type="molecule type" value="Genomic_DNA"/>
</dbReference>
<proteinExistence type="predicted"/>
<evidence type="ECO:0000313" key="2">
    <source>
        <dbReference type="EMBL" id="RYR25071.1"/>
    </source>
</evidence>